<dbReference type="InterPro" id="IPR027065">
    <property type="entry name" value="Lon_Prtase"/>
</dbReference>
<dbReference type="GO" id="GO:0004252">
    <property type="term" value="F:serine-type endopeptidase activity"/>
    <property type="evidence" value="ECO:0007669"/>
    <property type="project" value="InterPro"/>
</dbReference>
<protein>
    <submittedName>
        <fullName evidence="3">Lon proteolytic domain-containing protein</fullName>
    </submittedName>
</protein>
<dbReference type="GO" id="GO:0006515">
    <property type="term" value="P:protein quality control for misfolded or incompletely synthesized proteins"/>
    <property type="evidence" value="ECO:0007669"/>
    <property type="project" value="TreeGrafter"/>
</dbReference>
<dbReference type="InterPro" id="IPR014721">
    <property type="entry name" value="Ribsml_uS5_D2-typ_fold_subgr"/>
</dbReference>
<dbReference type="GO" id="GO:0005759">
    <property type="term" value="C:mitochondrial matrix"/>
    <property type="evidence" value="ECO:0007669"/>
    <property type="project" value="TreeGrafter"/>
</dbReference>
<name>A0A914L349_MELIC</name>
<dbReference type="GO" id="GO:0051131">
    <property type="term" value="P:chaperone-mediated protein complex assembly"/>
    <property type="evidence" value="ECO:0007669"/>
    <property type="project" value="TreeGrafter"/>
</dbReference>
<dbReference type="PANTHER" id="PTHR43718:SF2">
    <property type="entry name" value="LON PROTEASE HOMOLOG, MITOCHONDRIAL"/>
    <property type="match status" value="1"/>
</dbReference>
<dbReference type="GO" id="GO:0004176">
    <property type="term" value="F:ATP-dependent peptidase activity"/>
    <property type="evidence" value="ECO:0007669"/>
    <property type="project" value="InterPro"/>
</dbReference>
<dbReference type="Gene3D" id="3.30.230.10">
    <property type="match status" value="1"/>
</dbReference>
<evidence type="ECO:0000259" key="1">
    <source>
        <dbReference type="Pfam" id="PF05362"/>
    </source>
</evidence>
<dbReference type="PANTHER" id="PTHR43718">
    <property type="entry name" value="LON PROTEASE"/>
    <property type="match status" value="1"/>
</dbReference>
<dbReference type="Proteomes" id="UP000887563">
    <property type="component" value="Unplaced"/>
</dbReference>
<dbReference type="GO" id="GO:0003697">
    <property type="term" value="F:single-stranded DNA binding"/>
    <property type="evidence" value="ECO:0007669"/>
    <property type="project" value="TreeGrafter"/>
</dbReference>
<dbReference type="GO" id="GO:0005524">
    <property type="term" value="F:ATP binding"/>
    <property type="evidence" value="ECO:0007669"/>
    <property type="project" value="InterPro"/>
</dbReference>
<evidence type="ECO:0000313" key="2">
    <source>
        <dbReference type="Proteomes" id="UP000887563"/>
    </source>
</evidence>
<dbReference type="GO" id="GO:0007005">
    <property type="term" value="P:mitochondrion organization"/>
    <property type="evidence" value="ECO:0007669"/>
    <property type="project" value="TreeGrafter"/>
</dbReference>
<dbReference type="SUPFAM" id="SSF54211">
    <property type="entry name" value="Ribosomal protein S5 domain 2-like"/>
    <property type="match status" value="1"/>
</dbReference>
<dbReference type="Pfam" id="PF05362">
    <property type="entry name" value="Lon_C"/>
    <property type="match status" value="1"/>
</dbReference>
<dbReference type="InterPro" id="IPR020568">
    <property type="entry name" value="Ribosomal_Su5_D2-typ_SF"/>
</dbReference>
<feature type="domain" description="Lon proteolytic" evidence="1">
    <location>
        <begin position="153"/>
        <end position="255"/>
    </location>
</feature>
<evidence type="ECO:0000313" key="3">
    <source>
        <dbReference type="WBParaSite" id="Minc3s00234g08202"/>
    </source>
</evidence>
<organism evidence="2 3">
    <name type="scientific">Meloidogyne incognita</name>
    <name type="common">Southern root-knot nematode worm</name>
    <name type="synonym">Oxyuris incognita</name>
    <dbReference type="NCBI Taxonomy" id="6306"/>
    <lineage>
        <taxon>Eukaryota</taxon>
        <taxon>Metazoa</taxon>
        <taxon>Ecdysozoa</taxon>
        <taxon>Nematoda</taxon>
        <taxon>Chromadorea</taxon>
        <taxon>Rhabditida</taxon>
        <taxon>Tylenchina</taxon>
        <taxon>Tylenchomorpha</taxon>
        <taxon>Tylenchoidea</taxon>
        <taxon>Meloidogynidae</taxon>
        <taxon>Meloidogyninae</taxon>
        <taxon>Meloidogyne</taxon>
        <taxon>Meloidogyne incognita group</taxon>
    </lineage>
</organism>
<dbReference type="WBParaSite" id="Minc3s00234g08202">
    <property type="protein sequence ID" value="Minc3s00234g08202"/>
    <property type="gene ID" value="Minc3s00234g08202"/>
</dbReference>
<sequence>MYFAIIIFEKEIKDTYLSKFSLNFVLRDLWGGTSNSPNLLISLHRQRQAFHWDDISNKNNPLMPVKDFCVESNIYGKGKAEVGRFPVLVSFIKGKQHCSRMEYVHANTSKSHSDDKEVNSIYNENEVISKIYVEKLLRGTIYENEGKITLNFIPPEPINKERDGAMCGMVTAIISKFTNTAPPRDTAIICDLYLGGHLLDVENLRVKIFAARASYIKKLILPMSMKKDWYNMEDALTGGIEASFHMNYKTIVHEIFPMINITKRN</sequence>
<proteinExistence type="predicted"/>
<dbReference type="AlphaFoldDB" id="A0A914L349"/>
<accession>A0A914L349</accession>
<dbReference type="InterPro" id="IPR008269">
    <property type="entry name" value="Lon_proteolytic"/>
</dbReference>
<keyword evidence="2" id="KW-1185">Reference proteome</keyword>
<reference evidence="3" key="1">
    <citation type="submission" date="2022-11" db="UniProtKB">
        <authorList>
            <consortium name="WormBaseParasite"/>
        </authorList>
    </citation>
    <scope>IDENTIFICATION</scope>
</reference>